<keyword evidence="3" id="KW-0675">Receptor</keyword>
<dbReference type="OrthoDB" id="5984981at2759"/>
<dbReference type="EMBL" id="CAAALY010253657">
    <property type="protein sequence ID" value="VEL36977.1"/>
    <property type="molecule type" value="Genomic_DNA"/>
</dbReference>
<keyword evidence="1" id="KW-0805">Transcription regulation</keyword>
<evidence type="ECO:0000256" key="2">
    <source>
        <dbReference type="ARBA" id="ARBA00023163"/>
    </source>
</evidence>
<keyword evidence="6" id="KW-1185">Reference proteome</keyword>
<evidence type="ECO:0000313" key="6">
    <source>
        <dbReference type="Proteomes" id="UP000784294"/>
    </source>
</evidence>
<evidence type="ECO:0000256" key="3">
    <source>
        <dbReference type="ARBA" id="ARBA00023170"/>
    </source>
</evidence>
<evidence type="ECO:0000256" key="4">
    <source>
        <dbReference type="SAM" id="MobiDB-lite"/>
    </source>
</evidence>
<dbReference type="InterPro" id="IPR035500">
    <property type="entry name" value="NHR-like_dom_sf"/>
</dbReference>
<keyword evidence="2" id="KW-0804">Transcription</keyword>
<dbReference type="AlphaFoldDB" id="A0A3S5C5M5"/>
<protein>
    <submittedName>
        <fullName evidence="5">Uncharacterized protein</fullName>
    </submittedName>
</protein>
<comment type="caution">
    <text evidence="5">The sequence shown here is derived from an EMBL/GenBank/DDBJ whole genome shotgun (WGS) entry which is preliminary data.</text>
</comment>
<evidence type="ECO:0000256" key="1">
    <source>
        <dbReference type="ARBA" id="ARBA00023015"/>
    </source>
</evidence>
<dbReference type="Proteomes" id="UP000784294">
    <property type="component" value="Unassembled WGS sequence"/>
</dbReference>
<feature type="region of interest" description="Disordered" evidence="4">
    <location>
        <begin position="86"/>
        <end position="106"/>
    </location>
</feature>
<evidence type="ECO:0000313" key="5">
    <source>
        <dbReference type="EMBL" id="VEL36977.1"/>
    </source>
</evidence>
<accession>A0A3S5C5M5</accession>
<dbReference type="SUPFAM" id="SSF48508">
    <property type="entry name" value="Nuclear receptor ligand-binding domain"/>
    <property type="match status" value="1"/>
</dbReference>
<gene>
    <name evidence="5" type="ORF">PXEA_LOCUS30417</name>
</gene>
<sequence length="350" mass="38371">MQDLKHLKASRQVRDFQERVDNLLAEHVMLTFPLLPDKADQLRRRILGLQQTSLLARAMLAELDLSPYLSSNSLLMELLRSDIHRHHQHSHKQVHGEEPLEPHQQPQPQMLEEMAYSSQLENSLDTSPCRQGDNDLLEVVYPSAQPAQVVEHDAKLSDLKVESNNVCAPIGFRSPGYSTSESILLTDAEPSVEAPDGCCSASKRSSAGSTSTALPGSVVFASADEILLITTHQSPSSPNLVSHQQHIRSATSSDARESLSLHIPEPDKISVTCTFPHSIHNSVGRNLDHPNNTESPISYAAVPANPFGHCALIIQGHLLCLLDFSSENAPVYLSSHSPVSVFVRLSVCQC</sequence>
<proteinExistence type="predicted"/>
<reference evidence="5" key="1">
    <citation type="submission" date="2018-11" db="EMBL/GenBank/DDBJ databases">
        <authorList>
            <consortium name="Pathogen Informatics"/>
        </authorList>
    </citation>
    <scope>NUCLEOTIDE SEQUENCE</scope>
</reference>
<organism evidence="5 6">
    <name type="scientific">Protopolystoma xenopodis</name>
    <dbReference type="NCBI Taxonomy" id="117903"/>
    <lineage>
        <taxon>Eukaryota</taxon>
        <taxon>Metazoa</taxon>
        <taxon>Spiralia</taxon>
        <taxon>Lophotrochozoa</taxon>
        <taxon>Platyhelminthes</taxon>
        <taxon>Monogenea</taxon>
        <taxon>Polyopisthocotylea</taxon>
        <taxon>Polystomatidea</taxon>
        <taxon>Polystomatidae</taxon>
        <taxon>Protopolystoma</taxon>
    </lineage>
</organism>
<name>A0A3S5C5M5_9PLAT</name>